<dbReference type="Proteomes" id="UP000830395">
    <property type="component" value="Chromosome 10"/>
</dbReference>
<evidence type="ECO:0000313" key="1">
    <source>
        <dbReference type="EMBL" id="MCJ8736459.1"/>
    </source>
</evidence>
<gene>
    <name evidence="1" type="ORF">PDJAM_G00012710</name>
</gene>
<sequence length="370" mass="40446">MNKTLGPFHWEKIEAINQALVNEYEVRRKMLLKRLDVTVQSFGWSDRAKSQTEKLAKVYQPLRSALGFKGRVCVAHLLAAREDLSKILRTSSGQTREKTSCAINKIVVEDRTKSSHLLRRCQRGRNAKTDQQGAAEGEGEAGVAMISTKEDEEGVEEGIEGVKYKEAGQMVGIRVIIKMEEEEGTVEATKVGNKGKEGQDILEEDIKAGTKVKATRVEGGIKGKVTKVEGVIKVKDTRVEGTKEEGIKGKDTKVEGIKGVTKGRDTLVEVTKGVNKGKKVETKVTTKMEGDNRSEEGEEGVVEGEDEEDEVGKAEAGVEEGGRILTKEGNLSSSSNMAGISITRPGSGRGFTPAELARDHWEMTFRTRIA</sequence>
<name>A0ACC5YLB4_9TELE</name>
<evidence type="ECO:0000313" key="2">
    <source>
        <dbReference type="Proteomes" id="UP000830395"/>
    </source>
</evidence>
<keyword evidence="2" id="KW-1185">Reference proteome</keyword>
<comment type="caution">
    <text evidence="1">The sequence shown here is derived from an EMBL/GenBank/DDBJ whole genome shotgun (WGS) entry which is preliminary data.</text>
</comment>
<organism evidence="1 2">
    <name type="scientific">Pangasius djambal</name>
    <dbReference type="NCBI Taxonomy" id="1691987"/>
    <lineage>
        <taxon>Eukaryota</taxon>
        <taxon>Metazoa</taxon>
        <taxon>Chordata</taxon>
        <taxon>Craniata</taxon>
        <taxon>Vertebrata</taxon>
        <taxon>Euteleostomi</taxon>
        <taxon>Actinopterygii</taxon>
        <taxon>Neopterygii</taxon>
        <taxon>Teleostei</taxon>
        <taxon>Ostariophysi</taxon>
        <taxon>Siluriformes</taxon>
        <taxon>Pangasiidae</taxon>
        <taxon>Pangasius</taxon>
    </lineage>
</organism>
<proteinExistence type="predicted"/>
<accession>A0ACC5YLB4</accession>
<reference evidence="1" key="1">
    <citation type="submission" date="2020-02" db="EMBL/GenBank/DDBJ databases">
        <title>Genome sequencing of the panga catfish, Pangasius djambal.</title>
        <authorList>
            <person name="Wen M."/>
            <person name="Zahm M."/>
            <person name="Roques C."/>
            <person name="Cabau C."/>
            <person name="Klopp C."/>
            <person name="Donnadieu C."/>
            <person name="Jouanno E."/>
            <person name="Avarre J.-C."/>
            <person name="Campet M."/>
            <person name="Ha T."/>
            <person name="Dugue R."/>
            <person name="Lampietro C."/>
            <person name="Louis A."/>
            <person name="Herpin A."/>
            <person name="Echchiki A."/>
            <person name="Berthelot C."/>
            <person name="Parey E."/>
            <person name="Roest-Crollius H."/>
            <person name="Braasch I."/>
            <person name="Postlethwait J.H."/>
            <person name="Bobe J."/>
            <person name="Montfort J."/>
            <person name="Bouchez O."/>
            <person name="Begum T."/>
            <person name="Schartl M."/>
            <person name="Gustiano R."/>
            <person name="Guiguen Y."/>
        </authorList>
    </citation>
    <scope>NUCLEOTIDE SEQUENCE</scope>
    <source>
        <strain evidence="1">Pdj_M5554</strain>
    </source>
</reference>
<dbReference type="EMBL" id="CM040984">
    <property type="protein sequence ID" value="MCJ8736459.1"/>
    <property type="molecule type" value="Genomic_DNA"/>
</dbReference>
<protein>
    <submittedName>
        <fullName evidence="1">Uncharacterized protein</fullName>
    </submittedName>
</protein>